<protein>
    <submittedName>
        <fullName evidence="2">Uncharacterized protein</fullName>
    </submittedName>
</protein>
<sequence length="121" mass="13688">MLGSLSSYVSCGVGVVKAQPEIPGNTDVFIVKSQFEDSLIFVSKPNSRLSSCFAKAQIWCLSRFLSKLKSLKLDSVANYTSFIITFHKTVFQIMAYLVKNKLKHIYTRHTVQKKEDKYAIS</sequence>
<comment type="caution">
    <text evidence="2">The sequence shown here is derived from an EMBL/GenBank/DDBJ whole genome shotgun (WGS) entry which is preliminary data.</text>
</comment>
<reference evidence="2 3" key="1">
    <citation type="submission" date="2021-06" db="EMBL/GenBank/DDBJ databases">
        <authorList>
            <person name="Palmer J.M."/>
        </authorList>
    </citation>
    <scope>NUCLEOTIDE SEQUENCE [LARGE SCALE GENOMIC DNA]</scope>
    <source>
        <strain evidence="2 3">CL_MEX2019</strain>
        <tissue evidence="2">Muscle</tissue>
    </source>
</reference>
<name>A0ABU7DHI7_9TELE</name>
<evidence type="ECO:0000313" key="2">
    <source>
        <dbReference type="EMBL" id="MED6273540.1"/>
    </source>
</evidence>
<organism evidence="2 3">
    <name type="scientific">Characodon lateralis</name>
    <dbReference type="NCBI Taxonomy" id="208331"/>
    <lineage>
        <taxon>Eukaryota</taxon>
        <taxon>Metazoa</taxon>
        <taxon>Chordata</taxon>
        <taxon>Craniata</taxon>
        <taxon>Vertebrata</taxon>
        <taxon>Euteleostomi</taxon>
        <taxon>Actinopterygii</taxon>
        <taxon>Neopterygii</taxon>
        <taxon>Teleostei</taxon>
        <taxon>Neoteleostei</taxon>
        <taxon>Acanthomorphata</taxon>
        <taxon>Ovalentaria</taxon>
        <taxon>Atherinomorphae</taxon>
        <taxon>Cyprinodontiformes</taxon>
        <taxon>Goodeidae</taxon>
        <taxon>Characodon</taxon>
    </lineage>
</organism>
<keyword evidence="1" id="KW-0812">Transmembrane</keyword>
<gene>
    <name evidence="2" type="ORF">CHARACLAT_007466</name>
</gene>
<dbReference type="Proteomes" id="UP001352852">
    <property type="component" value="Unassembled WGS sequence"/>
</dbReference>
<evidence type="ECO:0000256" key="1">
    <source>
        <dbReference type="SAM" id="Phobius"/>
    </source>
</evidence>
<accession>A0ABU7DHI7</accession>
<dbReference type="EMBL" id="JAHUTJ010025004">
    <property type="protein sequence ID" value="MED6273540.1"/>
    <property type="molecule type" value="Genomic_DNA"/>
</dbReference>
<keyword evidence="1" id="KW-1133">Transmembrane helix</keyword>
<evidence type="ECO:0000313" key="3">
    <source>
        <dbReference type="Proteomes" id="UP001352852"/>
    </source>
</evidence>
<feature type="transmembrane region" description="Helical" evidence="1">
    <location>
        <begin position="76"/>
        <end position="98"/>
    </location>
</feature>
<keyword evidence="3" id="KW-1185">Reference proteome</keyword>
<proteinExistence type="predicted"/>
<keyword evidence="1" id="KW-0472">Membrane</keyword>